<dbReference type="STRING" id="1274631.LMTR13_35665"/>
<dbReference type="SUPFAM" id="SSF53474">
    <property type="entry name" value="alpha/beta-Hydrolases"/>
    <property type="match status" value="1"/>
</dbReference>
<dbReference type="OrthoDB" id="9812774at2"/>
<keyword evidence="4" id="KW-1185">Reference proteome</keyword>
<accession>A0A1B1UPK1</accession>
<dbReference type="Pfam" id="PF00561">
    <property type="entry name" value="Abhydrolase_1"/>
    <property type="match status" value="1"/>
</dbReference>
<gene>
    <name evidence="3" type="ORF">LMTR13_35665</name>
</gene>
<protein>
    <submittedName>
        <fullName evidence="3">Alpha/beta hydrolase</fullName>
    </submittedName>
</protein>
<dbReference type="Gene3D" id="3.40.50.1820">
    <property type="entry name" value="alpha/beta hydrolase"/>
    <property type="match status" value="1"/>
</dbReference>
<dbReference type="InterPro" id="IPR029058">
    <property type="entry name" value="AB_hydrolase_fold"/>
</dbReference>
<feature type="domain" description="AB hydrolase-1" evidence="2">
    <location>
        <begin position="39"/>
        <end position="152"/>
    </location>
</feature>
<dbReference type="PRINTS" id="PR00412">
    <property type="entry name" value="EPOXHYDRLASE"/>
</dbReference>
<dbReference type="PANTHER" id="PTHR43329">
    <property type="entry name" value="EPOXIDE HYDROLASE"/>
    <property type="match status" value="1"/>
</dbReference>
<dbReference type="InterPro" id="IPR000073">
    <property type="entry name" value="AB_hydrolase_1"/>
</dbReference>
<keyword evidence="1 3" id="KW-0378">Hydrolase</keyword>
<sequence>MPTLPEIPLPSSIRSRYVDGINGLRMHVLEAGFETRGRPCVLLLHGFPELAFSWRKVMPVLAEAGYHVIAPDQRGYGRTTGWDPNYDGDLASFRLPNLVRDALGLVSAFGYKSVDAVIGHDFGSSVAAWCALIRPDVFRSVVMMSAPFGGPPSLPFNTVDGPVISAAEDPIHRDLAALPRPRKHYQWYYSTREANDDMHHPPQGVHDFLRAYYHHKSADWKANQPHPLKSWTADEIAKLPTYYVMDLAKDMAATVAEEMPSAAEIAANKWLPDSELAFYSAEYERNGFQGGLQWYRCGTSGVFVPELQTWSGRAIDVRSAFISGKQDWGTYQRPGVYEAMQSKACTNMIGCHLVDGAGHWVQQEQPNKVSWLLVQFLRGAKA</sequence>
<evidence type="ECO:0000256" key="1">
    <source>
        <dbReference type="ARBA" id="ARBA00022801"/>
    </source>
</evidence>
<organism evidence="3 4">
    <name type="scientific">Bradyrhizobium icense</name>
    <dbReference type="NCBI Taxonomy" id="1274631"/>
    <lineage>
        <taxon>Bacteria</taxon>
        <taxon>Pseudomonadati</taxon>
        <taxon>Pseudomonadota</taxon>
        <taxon>Alphaproteobacteria</taxon>
        <taxon>Hyphomicrobiales</taxon>
        <taxon>Nitrobacteraceae</taxon>
        <taxon>Bradyrhizobium</taxon>
    </lineage>
</organism>
<dbReference type="Proteomes" id="UP000092839">
    <property type="component" value="Chromosome"/>
</dbReference>
<dbReference type="EMBL" id="CP016428">
    <property type="protein sequence ID" value="ANW04687.1"/>
    <property type="molecule type" value="Genomic_DNA"/>
</dbReference>
<dbReference type="RefSeq" id="WP_065731828.1">
    <property type="nucleotide sequence ID" value="NZ_CP016428.1"/>
</dbReference>
<proteinExistence type="predicted"/>
<dbReference type="AlphaFoldDB" id="A0A1B1UPK1"/>
<dbReference type="KEGG" id="bic:LMTR13_35665"/>
<evidence type="ECO:0000313" key="3">
    <source>
        <dbReference type="EMBL" id="ANW04687.1"/>
    </source>
</evidence>
<dbReference type="PRINTS" id="PR00111">
    <property type="entry name" value="ABHYDROLASE"/>
</dbReference>
<evidence type="ECO:0000313" key="4">
    <source>
        <dbReference type="Proteomes" id="UP000092839"/>
    </source>
</evidence>
<reference evidence="3 4" key="1">
    <citation type="submission" date="2016-07" db="EMBL/GenBank/DDBJ databases">
        <title>Complete genome sequence of Bradyrhizobium icense LMTR 13T, a potential inoculant strain isolated from lima bean (Phaseolus lunatus) in Peru.</title>
        <authorList>
            <person name="Ormeno-Orrillo E."/>
            <person name="Duran D."/>
            <person name="Rogel M.A."/>
            <person name="Rey L."/>
            <person name="Imperial J."/>
            <person name="Ruiz-Argueso T."/>
            <person name="Martinez-Romero E."/>
        </authorList>
    </citation>
    <scope>NUCLEOTIDE SEQUENCE [LARGE SCALE GENOMIC DNA]</scope>
    <source>
        <strain evidence="3 4">LMTR 13</strain>
    </source>
</reference>
<dbReference type="InterPro" id="IPR000639">
    <property type="entry name" value="Epox_hydrolase-like"/>
</dbReference>
<dbReference type="GO" id="GO:0016787">
    <property type="term" value="F:hydrolase activity"/>
    <property type="evidence" value="ECO:0007669"/>
    <property type="project" value="UniProtKB-KW"/>
</dbReference>
<evidence type="ECO:0000259" key="2">
    <source>
        <dbReference type="Pfam" id="PF00561"/>
    </source>
</evidence>
<name>A0A1B1UPK1_9BRAD</name>